<dbReference type="GO" id="GO:0004984">
    <property type="term" value="F:olfactory receptor activity"/>
    <property type="evidence" value="ECO:0007669"/>
    <property type="project" value="InterPro"/>
</dbReference>
<dbReference type="PANTHER" id="PTHR21137">
    <property type="entry name" value="ODORANT RECEPTOR"/>
    <property type="match status" value="1"/>
</dbReference>
<keyword evidence="4 10" id="KW-0812">Transmembrane</keyword>
<protein>
    <submittedName>
        <fullName evidence="12">Odorant receptor 13a-like</fullName>
    </submittedName>
</protein>
<organism evidence="11 12">
    <name type="scientific">Dinoponera quadriceps</name>
    <name type="common">South American ant</name>
    <dbReference type="NCBI Taxonomy" id="609295"/>
    <lineage>
        <taxon>Eukaryota</taxon>
        <taxon>Metazoa</taxon>
        <taxon>Ecdysozoa</taxon>
        <taxon>Arthropoda</taxon>
        <taxon>Hexapoda</taxon>
        <taxon>Insecta</taxon>
        <taxon>Pterygota</taxon>
        <taxon>Neoptera</taxon>
        <taxon>Endopterygota</taxon>
        <taxon>Hymenoptera</taxon>
        <taxon>Apocrita</taxon>
        <taxon>Aculeata</taxon>
        <taxon>Formicoidea</taxon>
        <taxon>Formicidae</taxon>
        <taxon>Ponerinae</taxon>
        <taxon>Ponerini</taxon>
        <taxon>Dinoponera</taxon>
    </lineage>
</organism>
<keyword evidence="7 10" id="KW-0472">Membrane</keyword>
<name>A0A6P3Y1Y5_DINQU</name>
<dbReference type="Pfam" id="PF02949">
    <property type="entry name" value="7tm_6"/>
    <property type="match status" value="1"/>
</dbReference>
<dbReference type="OrthoDB" id="6617147at2759"/>
<proteinExistence type="predicted"/>
<feature type="transmembrane region" description="Helical" evidence="10">
    <location>
        <begin position="15"/>
        <end position="44"/>
    </location>
</feature>
<dbReference type="GO" id="GO:0007165">
    <property type="term" value="P:signal transduction"/>
    <property type="evidence" value="ECO:0007669"/>
    <property type="project" value="UniProtKB-KW"/>
</dbReference>
<accession>A0A6P3Y1Y5</accession>
<dbReference type="RefSeq" id="XP_014484213.1">
    <property type="nucleotide sequence ID" value="XM_014628727.1"/>
</dbReference>
<dbReference type="PANTHER" id="PTHR21137:SF35">
    <property type="entry name" value="ODORANT RECEPTOR 19A-RELATED"/>
    <property type="match status" value="1"/>
</dbReference>
<keyword evidence="6 10" id="KW-1133">Transmembrane helix</keyword>
<feature type="transmembrane region" description="Helical" evidence="10">
    <location>
        <begin position="127"/>
        <end position="147"/>
    </location>
</feature>
<evidence type="ECO:0000256" key="4">
    <source>
        <dbReference type="ARBA" id="ARBA00022692"/>
    </source>
</evidence>
<keyword evidence="8" id="KW-0675">Receptor</keyword>
<dbReference type="InterPro" id="IPR004117">
    <property type="entry name" value="7tm6_olfct_rcpt"/>
</dbReference>
<evidence type="ECO:0000256" key="6">
    <source>
        <dbReference type="ARBA" id="ARBA00022989"/>
    </source>
</evidence>
<keyword evidence="9" id="KW-0807">Transducer</keyword>
<dbReference type="GeneID" id="106749357"/>
<evidence type="ECO:0000256" key="9">
    <source>
        <dbReference type="ARBA" id="ARBA00023224"/>
    </source>
</evidence>
<comment type="subcellular location">
    <subcellularLocation>
        <location evidence="1">Cell membrane</location>
        <topology evidence="1">Multi-pass membrane protein</topology>
    </subcellularLocation>
</comment>
<dbReference type="AlphaFoldDB" id="A0A6P3Y1Y5"/>
<dbReference type="KEGG" id="dqu:106749357"/>
<reference evidence="12" key="1">
    <citation type="submission" date="2025-08" db="UniProtKB">
        <authorList>
            <consortium name="RefSeq"/>
        </authorList>
    </citation>
    <scope>IDENTIFICATION</scope>
</reference>
<keyword evidence="2" id="KW-1003">Cell membrane</keyword>
<dbReference type="GO" id="GO:0005549">
    <property type="term" value="F:odorant binding"/>
    <property type="evidence" value="ECO:0007669"/>
    <property type="project" value="InterPro"/>
</dbReference>
<sequence length="223" mass="25091">MIIDVRYSPVNEIFFWLQCVSGFVAHSMTTGACSLAVVFAMHAYGRLELLIRSIEHLIDGRENSRGNVDDRLAMIVQQHVRILNFISLTDRILREISVTEVVGSTLDLCFLGYSSMTEWASKETTSYVTFVILLVSITFNIFVLCYLGELIAEQCRKIGEMSYMIDWYRLPGRKGLGLVLLIAMSNSSIKLTAANFFELSIGTFGDVVKTSVAYLNMLRTLTL</sequence>
<keyword evidence="3" id="KW-0716">Sensory transduction</keyword>
<evidence type="ECO:0000256" key="2">
    <source>
        <dbReference type="ARBA" id="ARBA00022475"/>
    </source>
</evidence>
<keyword evidence="11" id="KW-1185">Reference proteome</keyword>
<evidence type="ECO:0000256" key="10">
    <source>
        <dbReference type="SAM" id="Phobius"/>
    </source>
</evidence>
<dbReference type="PROSITE" id="PS51257">
    <property type="entry name" value="PROKAR_LIPOPROTEIN"/>
    <property type="match status" value="1"/>
</dbReference>
<evidence type="ECO:0000256" key="3">
    <source>
        <dbReference type="ARBA" id="ARBA00022606"/>
    </source>
</evidence>
<gene>
    <name evidence="12" type="primary">LOC106749357</name>
</gene>
<dbReference type="Proteomes" id="UP000515204">
    <property type="component" value="Unplaced"/>
</dbReference>
<evidence type="ECO:0000313" key="12">
    <source>
        <dbReference type="RefSeq" id="XP_014484213.1"/>
    </source>
</evidence>
<evidence type="ECO:0000256" key="8">
    <source>
        <dbReference type="ARBA" id="ARBA00023170"/>
    </source>
</evidence>
<evidence type="ECO:0000256" key="7">
    <source>
        <dbReference type="ARBA" id="ARBA00023136"/>
    </source>
</evidence>
<dbReference type="GO" id="GO:0005886">
    <property type="term" value="C:plasma membrane"/>
    <property type="evidence" value="ECO:0007669"/>
    <property type="project" value="UniProtKB-SubCell"/>
</dbReference>
<evidence type="ECO:0000256" key="1">
    <source>
        <dbReference type="ARBA" id="ARBA00004651"/>
    </source>
</evidence>
<keyword evidence="5" id="KW-0552">Olfaction</keyword>
<evidence type="ECO:0000313" key="11">
    <source>
        <dbReference type="Proteomes" id="UP000515204"/>
    </source>
</evidence>
<evidence type="ECO:0000256" key="5">
    <source>
        <dbReference type="ARBA" id="ARBA00022725"/>
    </source>
</evidence>